<evidence type="ECO:0000259" key="12">
    <source>
        <dbReference type="PROSITE" id="PS50113"/>
    </source>
</evidence>
<evidence type="ECO:0000256" key="5">
    <source>
        <dbReference type="ARBA" id="ARBA00022989"/>
    </source>
</evidence>
<evidence type="ECO:0000259" key="11">
    <source>
        <dbReference type="PROSITE" id="PS50112"/>
    </source>
</evidence>
<feature type="region of interest" description="Disordered" evidence="10">
    <location>
        <begin position="359"/>
        <end position="401"/>
    </location>
</feature>
<feature type="compositionally biased region" description="Polar residues" evidence="10">
    <location>
        <begin position="390"/>
        <end position="401"/>
    </location>
</feature>
<evidence type="ECO:0000256" key="1">
    <source>
        <dbReference type="ARBA" id="ARBA00004141"/>
    </source>
</evidence>
<keyword evidence="3" id="KW-0812">Transmembrane</keyword>
<evidence type="ECO:0000256" key="8">
    <source>
        <dbReference type="ARBA" id="ARBA00023303"/>
    </source>
</evidence>
<dbReference type="SMART" id="SM00086">
    <property type="entry name" value="PAC"/>
    <property type="match status" value="1"/>
</dbReference>
<dbReference type="GO" id="GO:0005242">
    <property type="term" value="F:inward rectifier potassium channel activity"/>
    <property type="evidence" value="ECO:0007669"/>
    <property type="project" value="TreeGrafter"/>
</dbReference>
<keyword evidence="6" id="KW-0406">Ion transport</keyword>
<dbReference type="InterPro" id="IPR035965">
    <property type="entry name" value="PAS-like_dom_sf"/>
</dbReference>
<evidence type="ECO:0000256" key="4">
    <source>
        <dbReference type="ARBA" id="ARBA00022882"/>
    </source>
</evidence>
<dbReference type="PANTHER" id="PTHR10217:SF548">
    <property type="entry name" value="GH12235P"/>
    <property type="match status" value="1"/>
</dbReference>
<comment type="caution">
    <text evidence="13">The sequence shown here is derived from an EMBL/GenBank/DDBJ whole genome shotgun (WGS) entry which is preliminary data.</text>
</comment>
<dbReference type="NCBIfam" id="TIGR00229">
    <property type="entry name" value="sensory_box"/>
    <property type="match status" value="1"/>
</dbReference>
<gene>
    <name evidence="13" type="ORF">Bpfe_025628</name>
</gene>
<evidence type="ECO:0000313" key="13">
    <source>
        <dbReference type="EMBL" id="KAK0044943.1"/>
    </source>
</evidence>
<dbReference type="PROSITE" id="PS50113">
    <property type="entry name" value="PAC"/>
    <property type="match status" value="1"/>
</dbReference>
<evidence type="ECO:0000256" key="2">
    <source>
        <dbReference type="ARBA" id="ARBA00022448"/>
    </source>
</evidence>
<dbReference type="EMBL" id="JASAOG010000189">
    <property type="protein sequence ID" value="KAK0044943.1"/>
    <property type="molecule type" value="Genomic_DNA"/>
</dbReference>
<dbReference type="InterPro" id="IPR000700">
    <property type="entry name" value="PAS-assoc_C"/>
</dbReference>
<evidence type="ECO:0000256" key="3">
    <source>
        <dbReference type="ARBA" id="ARBA00022692"/>
    </source>
</evidence>
<organism evidence="13 14">
    <name type="scientific">Biomphalaria pfeifferi</name>
    <name type="common">Bloodfluke planorb</name>
    <name type="synonym">Freshwater snail</name>
    <dbReference type="NCBI Taxonomy" id="112525"/>
    <lineage>
        <taxon>Eukaryota</taxon>
        <taxon>Metazoa</taxon>
        <taxon>Spiralia</taxon>
        <taxon>Lophotrochozoa</taxon>
        <taxon>Mollusca</taxon>
        <taxon>Gastropoda</taxon>
        <taxon>Heterobranchia</taxon>
        <taxon>Euthyneura</taxon>
        <taxon>Panpulmonata</taxon>
        <taxon>Hygrophila</taxon>
        <taxon>Lymnaeoidea</taxon>
        <taxon>Planorbidae</taxon>
        <taxon>Biomphalaria</taxon>
    </lineage>
</organism>
<evidence type="ECO:0000313" key="14">
    <source>
        <dbReference type="Proteomes" id="UP001233172"/>
    </source>
</evidence>
<comment type="subcellular location">
    <subcellularLocation>
        <location evidence="1">Membrane</location>
        <topology evidence="1">Multi-pass membrane protein</topology>
    </subcellularLocation>
</comment>
<comment type="catalytic activity">
    <reaction evidence="9">
        <text>K(+)(in) = K(+)(out)</text>
        <dbReference type="Rhea" id="RHEA:29463"/>
        <dbReference type="ChEBI" id="CHEBI:29103"/>
    </reaction>
</comment>
<reference evidence="13" key="1">
    <citation type="journal article" date="2023" name="PLoS Negl. Trop. Dis.">
        <title>A genome sequence for Biomphalaria pfeifferi, the major vector snail for the human-infecting parasite Schistosoma mansoni.</title>
        <authorList>
            <person name="Bu L."/>
            <person name="Lu L."/>
            <person name="Laidemitt M.R."/>
            <person name="Zhang S.M."/>
            <person name="Mutuku M."/>
            <person name="Mkoji G."/>
            <person name="Steinauer M."/>
            <person name="Loker E.S."/>
        </authorList>
    </citation>
    <scope>NUCLEOTIDE SEQUENCE</scope>
    <source>
        <strain evidence="13">KasaAsao</strain>
    </source>
</reference>
<feature type="compositionally biased region" description="Basic and acidic residues" evidence="10">
    <location>
        <begin position="284"/>
        <end position="297"/>
    </location>
</feature>
<dbReference type="InterPro" id="IPR050818">
    <property type="entry name" value="KCNH_animal-type"/>
</dbReference>
<dbReference type="GO" id="GO:0005886">
    <property type="term" value="C:plasma membrane"/>
    <property type="evidence" value="ECO:0007669"/>
    <property type="project" value="TreeGrafter"/>
</dbReference>
<dbReference type="PANTHER" id="PTHR10217">
    <property type="entry name" value="VOLTAGE AND LIGAND GATED POTASSIUM CHANNEL"/>
    <property type="match status" value="1"/>
</dbReference>
<dbReference type="CDD" id="cd00130">
    <property type="entry name" value="PAS"/>
    <property type="match status" value="1"/>
</dbReference>
<feature type="domain" description="PAC" evidence="12">
    <location>
        <begin position="134"/>
        <end position="186"/>
    </location>
</feature>
<evidence type="ECO:0000256" key="6">
    <source>
        <dbReference type="ARBA" id="ARBA00023065"/>
    </source>
</evidence>
<reference evidence="13" key="2">
    <citation type="submission" date="2023-04" db="EMBL/GenBank/DDBJ databases">
        <authorList>
            <person name="Bu L."/>
            <person name="Lu L."/>
            <person name="Laidemitt M.R."/>
            <person name="Zhang S.M."/>
            <person name="Mutuku M."/>
            <person name="Mkoji G."/>
            <person name="Steinauer M."/>
            <person name="Loker E.S."/>
        </authorList>
    </citation>
    <scope>NUCLEOTIDE SEQUENCE</scope>
    <source>
        <strain evidence="13">KasaAsao</strain>
        <tissue evidence="13">Whole Snail</tissue>
    </source>
</reference>
<sequence>MLVVQGCAGLQEDEMIPLDGEWSVLKMKPRVHCEQQGSHRNRLTTCLKLSFRTIDWLLFISCGQIRDDRKFVIANAQVETVPIIFCNDGFCELTGYSRAEVMQKSSLCDFLHGPLTNSFAISQIKEFLQGSEENQVEILYYKKDGSRFLCSVLVAPVKNEAGDIIMFIINYEDITETASKNELKKFTNNRHRSFKLRLPSIRRDIRTRVKGPGDRVQQQYVDPENPQPNEEAGDDQVRDPALEAGTSQPRLSAPPGGPCTRLEEEDRRAEGSVERDLLIAPVKDGADVDRGDQRDGGGGDSSSISHVDVAPRLLPNGRPRAHTIDFTCPTVLNHVKSSFVNQASSDSELHRQRLRHLSESVTNLGEGGNKKGDKDGVTPPRGIIMPNVANMKQNVSDKVAQ</sequence>
<dbReference type="FunFam" id="3.30.450.20:FF:000001">
    <property type="entry name" value="Potassium voltage-gated channel subfamily H member 7"/>
    <property type="match status" value="1"/>
</dbReference>
<keyword evidence="2" id="KW-0813">Transport</keyword>
<dbReference type="GO" id="GO:0042391">
    <property type="term" value="P:regulation of membrane potential"/>
    <property type="evidence" value="ECO:0007669"/>
    <property type="project" value="TreeGrafter"/>
</dbReference>
<feature type="domain" description="PAS" evidence="11">
    <location>
        <begin position="83"/>
        <end position="112"/>
    </location>
</feature>
<name>A0AAD8EZC3_BIOPF</name>
<keyword evidence="5" id="KW-1133">Transmembrane helix</keyword>
<protein>
    <submittedName>
        <fullName evidence="13">Potassium voltage-gated channel subfamily H member 6 isoform X2</fullName>
    </submittedName>
</protein>
<dbReference type="InterPro" id="IPR001610">
    <property type="entry name" value="PAC"/>
</dbReference>
<feature type="non-terminal residue" evidence="13">
    <location>
        <position position="1"/>
    </location>
</feature>
<keyword evidence="8" id="KW-0407">Ion channel</keyword>
<keyword evidence="4" id="KW-0851">Voltage-gated channel</keyword>
<dbReference type="Pfam" id="PF13426">
    <property type="entry name" value="PAS_9"/>
    <property type="match status" value="1"/>
</dbReference>
<keyword evidence="14" id="KW-1185">Reference proteome</keyword>
<dbReference type="AlphaFoldDB" id="A0AAD8EZC3"/>
<dbReference type="SUPFAM" id="SSF55785">
    <property type="entry name" value="PYP-like sensor domain (PAS domain)"/>
    <property type="match status" value="1"/>
</dbReference>
<dbReference type="Gene3D" id="3.30.450.20">
    <property type="entry name" value="PAS domain"/>
    <property type="match status" value="1"/>
</dbReference>
<proteinExistence type="predicted"/>
<evidence type="ECO:0000256" key="7">
    <source>
        <dbReference type="ARBA" id="ARBA00023136"/>
    </source>
</evidence>
<dbReference type="Proteomes" id="UP001233172">
    <property type="component" value="Unassembled WGS sequence"/>
</dbReference>
<dbReference type="InterPro" id="IPR000014">
    <property type="entry name" value="PAS"/>
</dbReference>
<keyword evidence="7" id="KW-0472">Membrane</keyword>
<evidence type="ECO:0000256" key="9">
    <source>
        <dbReference type="ARBA" id="ARBA00034430"/>
    </source>
</evidence>
<dbReference type="GO" id="GO:0034702">
    <property type="term" value="C:monoatomic ion channel complex"/>
    <property type="evidence" value="ECO:0007669"/>
    <property type="project" value="UniProtKB-KW"/>
</dbReference>
<accession>A0AAD8EZC3</accession>
<feature type="region of interest" description="Disordered" evidence="10">
    <location>
        <begin position="206"/>
        <end position="318"/>
    </location>
</feature>
<feature type="compositionally biased region" description="Basic and acidic residues" evidence="10">
    <location>
        <begin position="261"/>
        <end position="277"/>
    </location>
</feature>
<evidence type="ECO:0000256" key="10">
    <source>
        <dbReference type="SAM" id="MobiDB-lite"/>
    </source>
</evidence>
<dbReference type="PROSITE" id="PS50112">
    <property type="entry name" value="PAS"/>
    <property type="match status" value="1"/>
</dbReference>